<name>A0A495XW60_9MICO</name>
<feature type="chain" id="PRO_5039606021" description="Lipoprotein" evidence="1">
    <location>
        <begin position="23"/>
        <end position="325"/>
    </location>
</feature>
<evidence type="ECO:0000313" key="3">
    <source>
        <dbReference type="Proteomes" id="UP000278440"/>
    </source>
</evidence>
<organism evidence="2 3">
    <name type="scientific">Terracoccus luteus</name>
    <dbReference type="NCBI Taxonomy" id="53356"/>
    <lineage>
        <taxon>Bacteria</taxon>
        <taxon>Bacillati</taxon>
        <taxon>Actinomycetota</taxon>
        <taxon>Actinomycetes</taxon>
        <taxon>Micrococcales</taxon>
        <taxon>Intrasporangiaceae</taxon>
        <taxon>Terracoccus</taxon>
    </lineage>
</organism>
<sequence>MPRPALRRSAVAAALLATATLAACTGSDTPEAGPSPAVAQSAAASTATSVVAAAEKALGDTTATGGTARQAAFSGAALRSADAWAKTLGAKSAAQRADAALSTAAVKVLGVSRAGEEPRQILAQASLKKSSAPVLVLLQAAKGSDRFTVAAQTPVLAGATVDALDAATSGSASVGDGSGLALTPDAAVQAFAESVRYPDPKSASGLAADPAAQQLRAAAAAQAKSISGQGTFTSEHTPKGVVGGLRLAGGKGAVVFADLQRVDAIALRNQTKLTPGKDVTLLSGLKQITTEAALTSNETVAMVIPESGQARVVAFSDQLVGATGR</sequence>
<comment type="caution">
    <text evidence="2">The sequence shown here is derived from an EMBL/GenBank/DDBJ whole genome shotgun (WGS) entry which is preliminary data.</text>
</comment>
<dbReference type="OrthoDB" id="4865552at2"/>
<protein>
    <recommendedName>
        <fullName evidence="4">Lipoprotein</fullName>
    </recommendedName>
</protein>
<keyword evidence="3" id="KW-1185">Reference proteome</keyword>
<dbReference type="EMBL" id="RBXT01000001">
    <property type="protein sequence ID" value="RKT77375.1"/>
    <property type="molecule type" value="Genomic_DNA"/>
</dbReference>
<proteinExistence type="predicted"/>
<keyword evidence="1" id="KW-0732">Signal</keyword>
<evidence type="ECO:0000313" key="2">
    <source>
        <dbReference type="EMBL" id="RKT77375.1"/>
    </source>
</evidence>
<dbReference type="RefSeq" id="WP_121031212.1">
    <property type="nucleotide sequence ID" value="NZ_RBXT01000001.1"/>
</dbReference>
<evidence type="ECO:0000256" key="1">
    <source>
        <dbReference type="SAM" id="SignalP"/>
    </source>
</evidence>
<accession>A0A495XW60</accession>
<gene>
    <name evidence="2" type="ORF">DFJ68_0796</name>
</gene>
<dbReference type="Proteomes" id="UP000278440">
    <property type="component" value="Unassembled WGS sequence"/>
</dbReference>
<dbReference type="AlphaFoldDB" id="A0A495XW60"/>
<dbReference type="PROSITE" id="PS51257">
    <property type="entry name" value="PROKAR_LIPOPROTEIN"/>
    <property type="match status" value="1"/>
</dbReference>
<feature type="signal peptide" evidence="1">
    <location>
        <begin position="1"/>
        <end position="22"/>
    </location>
</feature>
<reference evidence="2 3" key="1">
    <citation type="submission" date="2018-10" db="EMBL/GenBank/DDBJ databases">
        <title>Sequencing the genomes of 1000 actinobacteria strains.</title>
        <authorList>
            <person name="Klenk H.-P."/>
        </authorList>
    </citation>
    <scope>NUCLEOTIDE SEQUENCE [LARGE SCALE GENOMIC DNA]</scope>
    <source>
        <strain evidence="2 3">DSM 44267</strain>
    </source>
</reference>
<evidence type="ECO:0008006" key="4">
    <source>
        <dbReference type="Google" id="ProtNLM"/>
    </source>
</evidence>